<dbReference type="InterPro" id="IPR050768">
    <property type="entry name" value="UPF0353/GerABKA_families"/>
</dbReference>
<keyword evidence="3" id="KW-1133">Transmembrane helix</keyword>
<evidence type="ECO:0000313" key="4">
    <source>
        <dbReference type="EMBL" id="MCQ4948896.1"/>
    </source>
</evidence>
<evidence type="ECO:0000256" key="3">
    <source>
        <dbReference type="SAM" id="Phobius"/>
    </source>
</evidence>
<proteinExistence type="inferred from homology"/>
<organism evidence="4 5">
    <name type="scientific">Bittarella massiliensis</name>
    <name type="common">ex Durand et al. 2017</name>
    <dbReference type="NCBI Taxonomy" id="1720313"/>
    <lineage>
        <taxon>Bacteria</taxon>
        <taxon>Bacillati</taxon>
        <taxon>Bacillota</taxon>
        <taxon>Clostridia</taxon>
        <taxon>Eubacteriales</taxon>
        <taxon>Oscillospiraceae</taxon>
        <taxon>Bittarella (ex Durand et al. 2017)</taxon>
    </lineage>
</organism>
<dbReference type="PANTHER" id="PTHR22550:SF5">
    <property type="entry name" value="LEUCINE ZIPPER PROTEIN 4"/>
    <property type="match status" value="1"/>
</dbReference>
<dbReference type="GO" id="GO:0016020">
    <property type="term" value="C:membrane"/>
    <property type="evidence" value="ECO:0007669"/>
    <property type="project" value="InterPro"/>
</dbReference>
<feature type="transmembrane region" description="Helical" evidence="3">
    <location>
        <begin position="410"/>
        <end position="433"/>
    </location>
</feature>
<reference evidence="4" key="1">
    <citation type="submission" date="2022-06" db="EMBL/GenBank/DDBJ databases">
        <title>Isolation of gut microbiota from human fecal samples.</title>
        <authorList>
            <person name="Pamer E.G."/>
            <person name="Barat B."/>
            <person name="Waligurski E."/>
            <person name="Medina S."/>
            <person name="Paddock L."/>
            <person name="Mostad J."/>
        </authorList>
    </citation>
    <scope>NUCLEOTIDE SEQUENCE</scope>
    <source>
        <strain evidence="4">DFI.7.96</strain>
    </source>
</reference>
<sequence length="494" mass="54222">MKMRLCADLTENIVALRALVQNSSDFLNKSIHLAGHRCELVFCEGMIGIGTLAELIIEPLREYRDACIQEPEELFLTLGRTDFLAADQKVVLTREEVLQFAMSGFAVLLIDGCEKGLALGVQGFNFRSISEPGNEQNMRGSREGFVEAARINLTMIRRRMKSPHLKFEYMNLGSESKTDVFLVYMTDKVSAKVLAEIKERLGTIRLEAILDSGYVTPFLDKKNASLFSGVGYTERPDTLCGKIMEGRVGILIDGTPFVLVAPYLFSENFQSLDDYAQRPYYVTFIRCLKFLAFTISFLLPGGYVAVVTHHPELLHKELLVKIIEAQQGTPFPLMVEALIIHIIFEIMREAGLRLPKSVGHAVSIVGALVIGDAAVSAGLIGTPMVLIVALTAVSSFVVPNLYEPVTILKFAFILLGGFWGLYGIALGLLALLLNLCSINTFGIPYTSPISPFGKAAFRDVFVRASWPTLQKSRSGIVQDLPGSSVQSDGGHGDA</sequence>
<keyword evidence="3" id="KW-0812">Transmembrane</keyword>
<dbReference type="EMBL" id="JANGAB010000002">
    <property type="protein sequence ID" value="MCQ4948896.1"/>
    <property type="molecule type" value="Genomic_DNA"/>
</dbReference>
<dbReference type="PANTHER" id="PTHR22550">
    <property type="entry name" value="SPORE GERMINATION PROTEIN"/>
    <property type="match status" value="1"/>
</dbReference>
<protein>
    <submittedName>
        <fullName evidence="4">Spore germination protein</fullName>
    </submittedName>
</protein>
<dbReference type="Proteomes" id="UP001205063">
    <property type="component" value="Unassembled WGS sequence"/>
</dbReference>
<feature type="transmembrane region" description="Helical" evidence="3">
    <location>
        <begin position="329"/>
        <end position="347"/>
    </location>
</feature>
<evidence type="ECO:0000256" key="2">
    <source>
        <dbReference type="ARBA" id="ARBA00023136"/>
    </source>
</evidence>
<dbReference type="Pfam" id="PF03323">
    <property type="entry name" value="GerA"/>
    <property type="match status" value="1"/>
</dbReference>
<dbReference type="PIRSF" id="PIRSF005690">
    <property type="entry name" value="GerBA"/>
    <property type="match status" value="1"/>
</dbReference>
<name>A0AAW5K7D1_9FIRM</name>
<dbReference type="InterPro" id="IPR004995">
    <property type="entry name" value="Spore_Ger"/>
</dbReference>
<comment type="caution">
    <text evidence="4">The sequence shown here is derived from an EMBL/GenBank/DDBJ whole genome shotgun (WGS) entry which is preliminary data.</text>
</comment>
<feature type="transmembrane region" description="Helical" evidence="3">
    <location>
        <begin position="359"/>
        <end position="390"/>
    </location>
</feature>
<keyword evidence="2 3" id="KW-0472">Membrane</keyword>
<feature type="transmembrane region" description="Helical" evidence="3">
    <location>
        <begin position="287"/>
        <end position="309"/>
    </location>
</feature>
<accession>A0AAW5K7D1</accession>
<evidence type="ECO:0000313" key="5">
    <source>
        <dbReference type="Proteomes" id="UP001205063"/>
    </source>
</evidence>
<dbReference type="AlphaFoldDB" id="A0AAW5K7D1"/>
<gene>
    <name evidence="4" type="ORF">NE646_04325</name>
</gene>
<evidence type="ECO:0000256" key="1">
    <source>
        <dbReference type="ARBA" id="ARBA00005278"/>
    </source>
</evidence>
<dbReference type="GO" id="GO:0009847">
    <property type="term" value="P:spore germination"/>
    <property type="evidence" value="ECO:0007669"/>
    <property type="project" value="InterPro"/>
</dbReference>
<comment type="similarity">
    <text evidence="1">Belongs to the GerABKA family.</text>
</comment>
<dbReference type="RefSeq" id="WP_256135643.1">
    <property type="nucleotide sequence ID" value="NZ_JANGAB010000002.1"/>
</dbReference>